<gene>
    <name evidence="2" type="ORF">B9479_006093</name>
</gene>
<dbReference type="EMBL" id="NIDF01000095">
    <property type="protein sequence ID" value="TYJ53279.1"/>
    <property type="molecule type" value="Genomic_DNA"/>
</dbReference>
<dbReference type="Proteomes" id="UP000322245">
    <property type="component" value="Unassembled WGS sequence"/>
</dbReference>
<accession>A0A5D3ASS5</accession>
<keyword evidence="3" id="KW-1185">Reference proteome</keyword>
<dbReference type="AlphaFoldDB" id="A0A5D3ASS5"/>
<sequence>MSSAAHPAASTPQPVAPTSQPAAPAPLSRSQMLVLRWRELIAVTLTACLTWADGFHGWMSGLLEDIGRQEQAVYDKWIEDEYDSINSGPLSLQEANEARNNAKKRIDTLRAGTVLGKVIIPYPASSYPWSSILSGNTFPPLSQDKANGVRF</sequence>
<feature type="region of interest" description="Disordered" evidence="1">
    <location>
        <begin position="1"/>
        <end position="23"/>
    </location>
</feature>
<evidence type="ECO:0000313" key="2">
    <source>
        <dbReference type="EMBL" id="TYJ53279.1"/>
    </source>
</evidence>
<evidence type="ECO:0000256" key="1">
    <source>
        <dbReference type="SAM" id="MobiDB-lite"/>
    </source>
</evidence>
<protein>
    <submittedName>
        <fullName evidence="2">Uncharacterized protein</fullName>
    </submittedName>
</protein>
<reference evidence="2 3" key="1">
    <citation type="submission" date="2017-05" db="EMBL/GenBank/DDBJ databases">
        <title>The Genome Sequence of Tsuchiyaea wingfieldii DSM 27421.</title>
        <authorList>
            <person name="Cuomo C."/>
            <person name="Passer A."/>
            <person name="Billmyre B."/>
            <person name="Heitman J."/>
        </authorList>
    </citation>
    <scope>NUCLEOTIDE SEQUENCE [LARGE SCALE GENOMIC DNA]</scope>
    <source>
        <strain evidence="2 3">DSM 27421</strain>
    </source>
</reference>
<organism evidence="2 3">
    <name type="scientific">Cryptococcus floricola</name>
    <dbReference type="NCBI Taxonomy" id="2591691"/>
    <lineage>
        <taxon>Eukaryota</taxon>
        <taxon>Fungi</taxon>
        <taxon>Dikarya</taxon>
        <taxon>Basidiomycota</taxon>
        <taxon>Agaricomycotina</taxon>
        <taxon>Tremellomycetes</taxon>
        <taxon>Tremellales</taxon>
        <taxon>Cryptococcaceae</taxon>
        <taxon>Cryptococcus</taxon>
    </lineage>
</organism>
<comment type="caution">
    <text evidence="2">The sequence shown here is derived from an EMBL/GenBank/DDBJ whole genome shotgun (WGS) entry which is preliminary data.</text>
</comment>
<name>A0A5D3ASS5_9TREE</name>
<feature type="compositionally biased region" description="Polar residues" evidence="1">
    <location>
        <begin position="10"/>
        <end position="21"/>
    </location>
</feature>
<proteinExistence type="predicted"/>
<evidence type="ECO:0000313" key="3">
    <source>
        <dbReference type="Proteomes" id="UP000322245"/>
    </source>
</evidence>